<keyword evidence="5" id="KW-0216">Detoxification</keyword>
<evidence type="ECO:0000256" key="3">
    <source>
        <dbReference type="ARBA" id="ARBA00009881"/>
    </source>
</evidence>
<gene>
    <name evidence="12" type="ORF">ACFPRA_17840</name>
</gene>
<dbReference type="InterPro" id="IPR013785">
    <property type="entry name" value="Aldolase_TIM"/>
</dbReference>
<dbReference type="SUPFAM" id="SSF51412">
    <property type="entry name" value="Inosine monophosphate dehydrogenase (IMPDH)"/>
    <property type="match status" value="1"/>
</dbReference>
<dbReference type="PANTHER" id="PTHR42747">
    <property type="entry name" value="NITRONATE MONOOXYGENASE-RELATED"/>
    <property type="match status" value="1"/>
</dbReference>
<dbReference type="CDD" id="cd04730">
    <property type="entry name" value="NPD_like"/>
    <property type="match status" value="1"/>
</dbReference>
<dbReference type="GO" id="GO:0016491">
    <property type="term" value="F:oxidoreductase activity"/>
    <property type="evidence" value="ECO:0007669"/>
    <property type="project" value="UniProtKB-KW"/>
</dbReference>
<evidence type="ECO:0000256" key="8">
    <source>
        <dbReference type="ARBA" id="ARBA00023002"/>
    </source>
</evidence>
<dbReference type="Pfam" id="PF03060">
    <property type="entry name" value="NMO"/>
    <property type="match status" value="1"/>
</dbReference>
<evidence type="ECO:0000256" key="4">
    <source>
        <dbReference type="ARBA" id="ARBA00013457"/>
    </source>
</evidence>
<comment type="cofactor">
    <cofactor evidence="1">
        <name>FMN</name>
        <dbReference type="ChEBI" id="CHEBI:58210"/>
    </cofactor>
</comment>
<keyword evidence="7" id="KW-0288">FMN</keyword>
<dbReference type="Proteomes" id="UP001596109">
    <property type="component" value="Unassembled WGS sequence"/>
</dbReference>
<keyword evidence="9" id="KW-0503">Monooxygenase</keyword>
<keyword evidence="6" id="KW-0285">Flavoprotein</keyword>
<sequence>MDNQITTILAIKYPIVQAPMAGVTTPEFVSAAAEAGMLGSIGAGYLSAEATRQFIREVKERTEKPFAVNLFVPENVKMDQPYLREAYEALQPIGKQLGMPFWKAPLSEPEFDEQIRVVVEEGVKICSFTFGLPNEETIRLLKEHDVYLIGTATTVEEAKLAEQAGMDAVVAQGSEAGGHRGSFSGELTFIPLQELLTSIVASVQIPVIAAGGIATKESIDHALAAGAQAVQIGTILLAAEESGAHPVYKQAVLEADEGCTVFTKAFSGKTARGIRNQFMMDMKEAIIAPYPYQNDLTKEIRKAAAQQGKRDFISLWAGESVHMSREGTIKEILAQLIHPL</sequence>
<comment type="similarity">
    <text evidence="3">Belongs to the nitronate monooxygenase family. NMO class I subfamily.</text>
</comment>
<dbReference type="RefSeq" id="WP_381437721.1">
    <property type="nucleotide sequence ID" value="NZ_JBHSNO010000009.1"/>
</dbReference>
<accession>A0ABW0TQJ9</accession>
<dbReference type="InterPro" id="IPR004136">
    <property type="entry name" value="NMO"/>
</dbReference>
<name>A0ABW0TQJ9_9BACL</name>
<evidence type="ECO:0000256" key="10">
    <source>
        <dbReference type="ARBA" id="ARBA00031155"/>
    </source>
</evidence>
<evidence type="ECO:0000313" key="12">
    <source>
        <dbReference type="EMBL" id="MFC5590765.1"/>
    </source>
</evidence>
<dbReference type="EMBL" id="JBHSNO010000009">
    <property type="protein sequence ID" value="MFC5590765.1"/>
    <property type="molecule type" value="Genomic_DNA"/>
</dbReference>
<dbReference type="Gene3D" id="3.20.20.70">
    <property type="entry name" value="Aldolase class I"/>
    <property type="match status" value="1"/>
</dbReference>
<evidence type="ECO:0000256" key="6">
    <source>
        <dbReference type="ARBA" id="ARBA00022630"/>
    </source>
</evidence>
<evidence type="ECO:0000313" key="13">
    <source>
        <dbReference type="Proteomes" id="UP001596109"/>
    </source>
</evidence>
<evidence type="ECO:0000256" key="1">
    <source>
        <dbReference type="ARBA" id="ARBA00001917"/>
    </source>
</evidence>
<evidence type="ECO:0000256" key="11">
    <source>
        <dbReference type="ARBA" id="ARBA00049401"/>
    </source>
</evidence>
<comment type="catalytic activity">
    <reaction evidence="11">
        <text>3 propionate 3-nitronate + 3 O2 + H2O = 3 3-oxopropanoate + 2 nitrate + nitrite + H2O2 + 3 H(+)</text>
        <dbReference type="Rhea" id="RHEA:57332"/>
        <dbReference type="ChEBI" id="CHEBI:15377"/>
        <dbReference type="ChEBI" id="CHEBI:15378"/>
        <dbReference type="ChEBI" id="CHEBI:15379"/>
        <dbReference type="ChEBI" id="CHEBI:16240"/>
        <dbReference type="ChEBI" id="CHEBI:16301"/>
        <dbReference type="ChEBI" id="CHEBI:17632"/>
        <dbReference type="ChEBI" id="CHEBI:33190"/>
        <dbReference type="ChEBI" id="CHEBI:136067"/>
    </reaction>
</comment>
<comment type="caution">
    <text evidence="12">The sequence shown here is derived from an EMBL/GenBank/DDBJ whole genome shotgun (WGS) entry which is preliminary data.</text>
</comment>
<evidence type="ECO:0000256" key="9">
    <source>
        <dbReference type="ARBA" id="ARBA00023033"/>
    </source>
</evidence>
<dbReference type="PANTHER" id="PTHR42747:SF3">
    <property type="entry name" value="NITRONATE MONOOXYGENASE-RELATED"/>
    <property type="match status" value="1"/>
</dbReference>
<keyword evidence="8 12" id="KW-0560">Oxidoreductase</keyword>
<organism evidence="12 13">
    <name type="scientific">Sporosarcina soli</name>
    <dbReference type="NCBI Taxonomy" id="334736"/>
    <lineage>
        <taxon>Bacteria</taxon>
        <taxon>Bacillati</taxon>
        <taxon>Bacillota</taxon>
        <taxon>Bacilli</taxon>
        <taxon>Bacillales</taxon>
        <taxon>Caryophanaceae</taxon>
        <taxon>Sporosarcina</taxon>
    </lineage>
</organism>
<evidence type="ECO:0000256" key="7">
    <source>
        <dbReference type="ARBA" id="ARBA00022643"/>
    </source>
</evidence>
<evidence type="ECO:0000256" key="2">
    <source>
        <dbReference type="ARBA" id="ARBA00003535"/>
    </source>
</evidence>
<evidence type="ECO:0000256" key="5">
    <source>
        <dbReference type="ARBA" id="ARBA00022575"/>
    </source>
</evidence>
<keyword evidence="13" id="KW-1185">Reference proteome</keyword>
<comment type="function">
    <text evidence="2">Nitronate monooxygenase that uses molecular oxygen to catalyze the oxidative denitrification of alkyl nitronates. Acts on propionate 3-nitronate (P3N), the presumed physiological substrate. Probably functions in the detoxification of P3N, a metabolic poison produced by plants and fungi as a defense mechanism.</text>
</comment>
<protein>
    <recommendedName>
        <fullName evidence="4">Probable nitronate monooxygenase</fullName>
    </recommendedName>
    <alternativeName>
        <fullName evidence="10">Propionate 3-nitronate monooxygenase</fullName>
    </alternativeName>
</protein>
<reference evidence="13" key="1">
    <citation type="journal article" date="2019" name="Int. J. Syst. Evol. Microbiol.">
        <title>The Global Catalogue of Microorganisms (GCM) 10K type strain sequencing project: providing services to taxonomists for standard genome sequencing and annotation.</title>
        <authorList>
            <consortium name="The Broad Institute Genomics Platform"/>
            <consortium name="The Broad Institute Genome Sequencing Center for Infectious Disease"/>
            <person name="Wu L."/>
            <person name="Ma J."/>
        </authorList>
    </citation>
    <scope>NUCLEOTIDE SEQUENCE [LARGE SCALE GENOMIC DNA]</scope>
    <source>
        <strain evidence="13">CGMCC 4.1434</strain>
    </source>
</reference>
<proteinExistence type="inferred from homology"/>